<evidence type="ECO:0000256" key="2">
    <source>
        <dbReference type="ARBA" id="ARBA00005417"/>
    </source>
</evidence>
<gene>
    <name evidence="11" type="primary">yknV</name>
    <name evidence="11" type="ORF">GCM10010911_72290</name>
</gene>
<dbReference type="InterPro" id="IPR003593">
    <property type="entry name" value="AAA+_ATPase"/>
</dbReference>
<accession>A0A916ZL21</accession>
<organism evidence="11 12">
    <name type="scientific">Paenibacillus nasutitermitis</name>
    <dbReference type="NCBI Taxonomy" id="1652958"/>
    <lineage>
        <taxon>Bacteria</taxon>
        <taxon>Bacillati</taxon>
        <taxon>Bacillota</taxon>
        <taxon>Bacilli</taxon>
        <taxon>Bacillales</taxon>
        <taxon>Paenibacillaceae</taxon>
        <taxon>Paenibacillus</taxon>
    </lineage>
</organism>
<dbReference type="SUPFAM" id="SSF52540">
    <property type="entry name" value="P-loop containing nucleoside triphosphate hydrolases"/>
    <property type="match status" value="1"/>
</dbReference>
<comment type="caution">
    <text evidence="11">The sequence shown here is derived from an EMBL/GenBank/DDBJ whole genome shotgun (WGS) entry which is preliminary data.</text>
</comment>
<comment type="subcellular location">
    <subcellularLocation>
        <location evidence="1">Cell membrane</location>
        <topology evidence="1">Multi-pass membrane protein</topology>
    </subcellularLocation>
</comment>
<dbReference type="GO" id="GO:0015421">
    <property type="term" value="F:ABC-type oligopeptide transporter activity"/>
    <property type="evidence" value="ECO:0007669"/>
    <property type="project" value="TreeGrafter"/>
</dbReference>
<dbReference type="InterPro" id="IPR003439">
    <property type="entry name" value="ABC_transporter-like_ATP-bd"/>
</dbReference>
<dbReference type="SUPFAM" id="SSF90123">
    <property type="entry name" value="ABC transporter transmembrane region"/>
    <property type="match status" value="1"/>
</dbReference>
<evidence type="ECO:0000313" key="11">
    <source>
        <dbReference type="EMBL" id="GGE02761.1"/>
    </source>
</evidence>
<dbReference type="InterPro" id="IPR017871">
    <property type="entry name" value="ABC_transporter-like_CS"/>
</dbReference>
<evidence type="ECO:0000256" key="5">
    <source>
        <dbReference type="ARBA" id="ARBA00022840"/>
    </source>
</evidence>
<feature type="transmembrane region" description="Helical" evidence="8">
    <location>
        <begin position="250"/>
        <end position="269"/>
    </location>
</feature>
<dbReference type="Pfam" id="PF00664">
    <property type="entry name" value="ABC_membrane"/>
    <property type="match status" value="1"/>
</dbReference>
<dbReference type="GO" id="GO:0005524">
    <property type="term" value="F:ATP binding"/>
    <property type="evidence" value="ECO:0007669"/>
    <property type="project" value="UniProtKB-KW"/>
</dbReference>
<reference evidence="11" key="2">
    <citation type="submission" date="2020-09" db="EMBL/GenBank/DDBJ databases">
        <authorList>
            <person name="Sun Q."/>
            <person name="Zhou Y."/>
        </authorList>
    </citation>
    <scope>NUCLEOTIDE SEQUENCE</scope>
    <source>
        <strain evidence="11">CGMCC 1.15178</strain>
    </source>
</reference>
<feature type="transmembrane region" description="Helical" evidence="8">
    <location>
        <begin position="61"/>
        <end position="81"/>
    </location>
</feature>
<feature type="transmembrane region" description="Helical" evidence="8">
    <location>
        <begin position="20"/>
        <end position="41"/>
    </location>
</feature>
<keyword evidence="12" id="KW-1185">Reference proteome</keyword>
<dbReference type="EMBL" id="BMHP01000020">
    <property type="protein sequence ID" value="GGE02761.1"/>
    <property type="molecule type" value="Genomic_DNA"/>
</dbReference>
<dbReference type="Proteomes" id="UP000612456">
    <property type="component" value="Unassembled WGS sequence"/>
</dbReference>
<evidence type="ECO:0000256" key="7">
    <source>
        <dbReference type="ARBA" id="ARBA00023136"/>
    </source>
</evidence>
<keyword evidence="7 8" id="KW-0472">Membrane</keyword>
<feature type="transmembrane region" description="Helical" evidence="8">
    <location>
        <begin position="281"/>
        <end position="300"/>
    </location>
</feature>
<protein>
    <submittedName>
        <fullName evidence="11">ABC transporter ATP-binding protein YknV</fullName>
    </submittedName>
</protein>
<dbReference type="PROSITE" id="PS50929">
    <property type="entry name" value="ABC_TM1F"/>
    <property type="match status" value="1"/>
</dbReference>
<dbReference type="FunFam" id="3.40.50.300:FF:000218">
    <property type="entry name" value="Multidrug ABC transporter ATP-binding protein"/>
    <property type="match status" value="1"/>
</dbReference>
<dbReference type="PANTHER" id="PTHR43394:SF1">
    <property type="entry name" value="ATP-BINDING CASSETTE SUB-FAMILY B MEMBER 10, MITOCHONDRIAL"/>
    <property type="match status" value="1"/>
</dbReference>
<evidence type="ECO:0000256" key="1">
    <source>
        <dbReference type="ARBA" id="ARBA00004651"/>
    </source>
</evidence>
<dbReference type="Gene3D" id="3.40.50.300">
    <property type="entry name" value="P-loop containing nucleotide triphosphate hydrolases"/>
    <property type="match status" value="1"/>
</dbReference>
<dbReference type="InterPro" id="IPR027417">
    <property type="entry name" value="P-loop_NTPase"/>
</dbReference>
<reference evidence="11" key="1">
    <citation type="journal article" date="2014" name="Int. J. Syst. Evol. Microbiol.">
        <title>Complete genome sequence of Corynebacterium casei LMG S-19264T (=DSM 44701T), isolated from a smear-ripened cheese.</title>
        <authorList>
            <consortium name="US DOE Joint Genome Institute (JGI-PGF)"/>
            <person name="Walter F."/>
            <person name="Albersmeier A."/>
            <person name="Kalinowski J."/>
            <person name="Ruckert C."/>
        </authorList>
    </citation>
    <scope>NUCLEOTIDE SEQUENCE</scope>
    <source>
        <strain evidence="11">CGMCC 1.15178</strain>
    </source>
</reference>
<evidence type="ECO:0000259" key="10">
    <source>
        <dbReference type="PROSITE" id="PS50929"/>
    </source>
</evidence>
<dbReference type="GO" id="GO:0005886">
    <property type="term" value="C:plasma membrane"/>
    <property type="evidence" value="ECO:0007669"/>
    <property type="project" value="UniProtKB-SubCell"/>
</dbReference>
<dbReference type="Gene3D" id="1.20.1560.10">
    <property type="entry name" value="ABC transporter type 1, transmembrane domain"/>
    <property type="match status" value="1"/>
</dbReference>
<feature type="domain" description="ABC transmembrane type-1" evidence="10">
    <location>
        <begin position="25"/>
        <end position="304"/>
    </location>
</feature>
<comment type="similarity">
    <text evidence="2">Belongs to the ABC transporter superfamily.</text>
</comment>
<evidence type="ECO:0000256" key="8">
    <source>
        <dbReference type="SAM" id="Phobius"/>
    </source>
</evidence>
<dbReference type="InterPro" id="IPR039421">
    <property type="entry name" value="Type_1_exporter"/>
</dbReference>
<evidence type="ECO:0000256" key="3">
    <source>
        <dbReference type="ARBA" id="ARBA00022692"/>
    </source>
</evidence>
<dbReference type="PROSITE" id="PS00211">
    <property type="entry name" value="ABC_TRANSPORTER_1"/>
    <property type="match status" value="1"/>
</dbReference>
<keyword evidence="4" id="KW-0547">Nucleotide-binding</keyword>
<dbReference type="PANTHER" id="PTHR43394">
    <property type="entry name" value="ATP-DEPENDENT PERMEASE MDL1, MITOCHONDRIAL"/>
    <property type="match status" value="1"/>
</dbReference>
<sequence length="581" mass="65963">MDKLSSFQIYKWMLSFVTPYRGLLILLVLSGVVIGSVELAFPKALQFLIDTSIPSGETDKFILILIGISVLIFLMVVTMAYRNRIERKLREYAARDIQWSMFQHLRTLGYPYFENKPTGDTLGLLQSSVKAVQEIYRIYLPSLLWRSIFALISLVFMVQISPLLTGLTLVSFMLYYFVGPILEKKSSQNKSQAYQYGKEYDKQIYDSVSAITEVKAYSAQPWIMDNFRKVHKQYSKQWLKALAIFHLSEVFRRFTYYVGAVAVLLYGPYCVHNGTMLVGELSAFILYYFTLMALLTAIMTDITEQKILLLQGERLYRFASEVPLLQEPDAPISLSNRSGTIRFEGVSFGYPNGPMLLDKLNLTIHQGERVAIVGESGNGKTTVMKLLSRFYDPTEGVISIDGIPLPLIPQSELSDLIGYVFQETYLFGTSIQENIRFGKPDASDTEVQEAALRAYAHEFILATKDGYETEVGERGIKLSGGQKQRISIARMMLKRPAIVLLDEATSALDRESEMRVQQSIRELQGATVIAVAHRLSTIQDFDRILVMDQGRVVEQGNWQDLITQRGALYALWTGREYMDAQ</sequence>
<evidence type="ECO:0000259" key="9">
    <source>
        <dbReference type="PROSITE" id="PS50893"/>
    </source>
</evidence>
<dbReference type="AlphaFoldDB" id="A0A916ZL21"/>
<dbReference type="RefSeq" id="WP_189001088.1">
    <property type="nucleotide sequence ID" value="NZ_BMHP01000020.1"/>
</dbReference>
<keyword evidence="5 11" id="KW-0067">ATP-binding</keyword>
<dbReference type="CDD" id="cd07346">
    <property type="entry name" value="ABC_6TM_exporters"/>
    <property type="match status" value="1"/>
</dbReference>
<dbReference type="GO" id="GO:0016887">
    <property type="term" value="F:ATP hydrolysis activity"/>
    <property type="evidence" value="ECO:0007669"/>
    <property type="project" value="InterPro"/>
</dbReference>
<evidence type="ECO:0000313" key="12">
    <source>
        <dbReference type="Proteomes" id="UP000612456"/>
    </source>
</evidence>
<evidence type="ECO:0000256" key="4">
    <source>
        <dbReference type="ARBA" id="ARBA00022741"/>
    </source>
</evidence>
<dbReference type="InterPro" id="IPR011527">
    <property type="entry name" value="ABC1_TM_dom"/>
</dbReference>
<dbReference type="SMART" id="SM00382">
    <property type="entry name" value="AAA"/>
    <property type="match status" value="1"/>
</dbReference>
<proteinExistence type="inferred from homology"/>
<keyword evidence="6 8" id="KW-1133">Transmembrane helix</keyword>
<feature type="domain" description="ABC transporter" evidence="9">
    <location>
        <begin position="341"/>
        <end position="574"/>
    </location>
</feature>
<dbReference type="PROSITE" id="PS50893">
    <property type="entry name" value="ABC_TRANSPORTER_2"/>
    <property type="match status" value="1"/>
</dbReference>
<dbReference type="Pfam" id="PF00005">
    <property type="entry name" value="ABC_tran"/>
    <property type="match status" value="1"/>
</dbReference>
<name>A0A916ZL21_9BACL</name>
<dbReference type="InterPro" id="IPR036640">
    <property type="entry name" value="ABC1_TM_sf"/>
</dbReference>
<evidence type="ECO:0000256" key="6">
    <source>
        <dbReference type="ARBA" id="ARBA00022989"/>
    </source>
</evidence>
<keyword evidence="3 8" id="KW-0812">Transmembrane</keyword>